<keyword evidence="5" id="KW-0812">Transmembrane</keyword>
<dbReference type="CDD" id="cd09143">
    <property type="entry name" value="PLDc_vPLD1_2_like_bac_2"/>
    <property type="match status" value="1"/>
</dbReference>
<feature type="transmembrane region" description="Helical" evidence="5">
    <location>
        <begin position="623"/>
        <end position="647"/>
    </location>
</feature>
<keyword evidence="2" id="KW-0677">Repeat</keyword>
<feature type="domain" description="PLD phosphodiesterase" evidence="6">
    <location>
        <begin position="138"/>
        <end position="165"/>
    </location>
</feature>
<dbReference type="PROSITE" id="PS50035">
    <property type="entry name" value="PLD"/>
    <property type="match status" value="2"/>
</dbReference>
<evidence type="ECO:0000256" key="3">
    <source>
        <dbReference type="ARBA" id="ARBA00022801"/>
    </source>
</evidence>
<dbReference type="Gene3D" id="3.30.870.10">
    <property type="entry name" value="Endonuclease Chain A"/>
    <property type="match status" value="2"/>
</dbReference>
<dbReference type="SUPFAM" id="SSF56024">
    <property type="entry name" value="Phospholipase D/nuclease"/>
    <property type="match status" value="2"/>
</dbReference>
<feature type="transmembrane region" description="Helical" evidence="5">
    <location>
        <begin position="582"/>
        <end position="603"/>
    </location>
</feature>
<evidence type="ECO:0000256" key="2">
    <source>
        <dbReference type="ARBA" id="ARBA00022737"/>
    </source>
</evidence>
<evidence type="ECO:0000313" key="7">
    <source>
        <dbReference type="EMBL" id="AKZ63891.1"/>
    </source>
</evidence>
<dbReference type="Proteomes" id="UP000063429">
    <property type="component" value="Chromosome"/>
</dbReference>
<feature type="transmembrane region" description="Helical" evidence="5">
    <location>
        <begin position="503"/>
        <end position="522"/>
    </location>
</feature>
<evidence type="ECO:0000256" key="1">
    <source>
        <dbReference type="ARBA" id="ARBA00000798"/>
    </source>
</evidence>
<dbReference type="CDD" id="cd09140">
    <property type="entry name" value="PLDc_vPLD1_2_like_bac_1"/>
    <property type="match status" value="1"/>
</dbReference>
<keyword evidence="5" id="KW-1133">Transmembrane helix</keyword>
<evidence type="ECO:0000259" key="6">
    <source>
        <dbReference type="PROSITE" id="PS50035"/>
    </source>
</evidence>
<dbReference type="InterPro" id="IPR015679">
    <property type="entry name" value="PLipase_D_fam"/>
</dbReference>
<dbReference type="Pfam" id="PF13091">
    <property type="entry name" value="PLDc_2"/>
    <property type="match status" value="1"/>
</dbReference>
<reference evidence="8" key="1">
    <citation type="journal article" date="2015" name="Genome Announc.">
        <title>Complete Genome Sequence of Herbaspirillum hiltneri N3 (DSM 17495), Isolated from Surface-Sterilized Wheat Roots.</title>
        <authorList>
            <person name="Guizelini D."/>
            <person name="Saizaki P.M."/>
            <person name="Coimbra N.A."/>
            <person name="Weiss V.A."/>
            <person name="Faoro H."/>
            <person name="Sfeir M.Z."/>
            <person name="Baura V.A."/>
            <person name="Monteiro R.A."/>
            <person name="Chubatsu L.S."/>
            <person name="Souza E.M."/>
            <person name="Cruz L.M."/>
            <person name="Pedrosa F.O."/>
            <person name="Raittz R.T."/>
            <person name="Marchaukoski J.N."/>
            <person name="Steffens M.B."/>
        </authorList>
    </citation>
    <scope>NUCLEOTIDE SEQUENCE [LARGE SCALE GENOMIC DNA]</scope>
    <source>
        <strain evidence="8">N3</strain>
    </source>
</reference>
<keyword evidence="8" id="KW-1185">Reference proteome</keyword>
<protein>
    <submittedName>
        <fullName evidence="7">Membrane protein</fullName>
    </submittedName>
</protein>
<feature type="transmembrane region" description="Helical" evidence="5">
    <location>
        <begin position="553"/>
        <end position="576"/>
    </location>
</feature>
<dbReference type="Pfam" id="PF09335">
    <property type="entry name" value="VTT_dom"/>
    <property type="match status" value="1"/>
</dbReference>
<comment type="catalytic activity">
    <reaction evidence="1">
        <text>a 1,2-diacyl-sn-glycero-3-phosphocholine + H2O = a 1,2-diacyl-sn-glycero-3-phosphate + choline + H(+)</text>
        <dbReference type="Rhea" id="RHEA:14445"/>
        <dbReference type="ChEBI" id="CHEBI:15354"/>
        <dbReference type="ChEBI" id="CHEBI:15377"/>
        <dbReference type="ChEBI" id="CHEBI:15378"/>
        <dbReference type="ChEBI" id="CHEBI:57643"/>
        <dbReference type="ChEBI" id="CHEBI:58608"/>
        <dbReference type="EC" id="3.1.4.4"/>
    </reaction>
</comment>
<dbReference type="EMBL" id="CP011409">
    <property type="protein sequence ID" value="AKZ63891.1"/>
    <property type="molecule type" value="Genomic_DNA"/>
</dbReference>
<dbReference type="InterPro" id="IPR032816">
    <property type="entry name" value="VTT_dom"/>
</dbReference>
<name>A0ABN4I2Q1_9BURK</name>
<dbReference type="Pfam" id="PF00614">
    <property type="entry name" value="PLDc"/>
    <property type="match status" value="1"/>
</dbReference>
<gene>
    <name evidence="7" type="ORF">F506_15575</name>
</gene>
<dbReference type="PANTHER" id="PTHR18896">
    <property type="entry name" value="PHOSPHOLIPASE D"/>
    <property type="match status" value="1"/>
</dbReference>
<feature type="domain" description="PLD phosphodiesterase" evidence="6">
    <location>
        <begin position="362"/>
        <end position="384"/>
    </location>
</feature>
<evidence type="ECO:0000313" key="8">
    <source>
        <dbReference type="Proteomes" id="UP000063429"/>
    </source>
</evidence>
<keyword evidence="3" id="KW-0378">Hydrolase</keyword>
<dbReference type="PANTHER" id="PTHR18896:SF76">
    <property type="entry name" value="PHOSPHOLIPASE"/>
    <property type="match status" value="1"/>
</dbReference>
<feature type="transmembrane region" description="Helical" evidence="5">
    <location>
        <begin position="659"/>
        <end position="678"/>
    </location>
</feature>
<evidence type="ECO:0000256" key="5">
    <source>
        <dbReference type="SAM" id="Phobius"/>
    </source>
</evidence>
<proteinExistence type="predicted"/>
<dbReference type="SMART" id="SM00155">
    <property type="entry name" value="PLDc"/>
    <property type="match status" value="2"/>
</dbReference>
<organism evidence="7 8">
    <name type="scientific">Herbaspirillum hiltneri N3</name>
    <dbReference type="NCBI Taxonomy" id="1262470"/>
    <lineage>
        <taxon>Bacteria</taxon>
        <taxon>Pseudomonadati</taxon>
        <taxon>Pseudomonadota</taxon>
        <taxon>Betaproteobacteria</taxon>
        <taxon>Burkholderiales</taxon>
        <taxon>Oxalobacteraceae</taxon>
        <taxon>Herbaspirillum</taxon>
    </lineage>
</organism>
<keyword evidence="4" id="KW-0443">Lipid metabolism</keyword>
<accession>A0ABN4I2Q1</accession>
<feature type="transmembrane region" description="Helical" evidence="5">
    <location>
        <begin position="690"/>
        <end position="710"/>
    </location>
</feature>
<evidence type="ECO:0000256" key="4">
    <source>
        <dbReference type="ARBA" id="ARBA00023098"/>
    </source>
</evidence>
<keyword evidence="5" id="KW-0472">Membrane</keyword>
<dbReference type="InterPro" id="IPR001736">
    <property type="entry name" value="PLipase_D/transphosphatidylase"/>
</dbReference>
<sequence>MDFMHTEPALSGPRLLTPGRNCWRVAPARRFKLLIDADAYFSAVRSALRQARHSVFILGWDIDSRMRLMPGGASDGYPEGLGDFLNALIEERPQLHVYILNWDFAMLYALEREWPPAYKHGWRRRRRLYFHMDASHPVGASHHQKIVVVDDKLAFAGGIDLTRNRWDTPEHAPDQPLRRDIDGKAYGPFHDVQAMLDGEAAAALGELARTRWSRAGCKAALAQNKTDGGDDLWPAGVEPDLSDVEIGIARTEPEREGVAGVYEIRRLYLDAIAAARHALFFENQYFTSNVLHDALAARLAEADAPEVVVVSPQNQSGWLEQATMGHLRARIHQRLKAADQHGRYRMYCPRLASEQDGCLNVHSKVFAVDDHLFCVGSANMSNRSMAYDTECNLVIEAHGDATQQARIRTAIADMRNRLLAEHLNVDTQTVRQEIAGRSSLHAAITSLQSEGRTMAPLDPVVLPQIEAIMPDKVMFDPETPINPDELIAQFVPAHARKPVPRRLIGLGVFGILLLALAVAWRFTPLREWLNLSSLIALARGLEALPFTPLAVMAVYLVAGMLMFPVTLLIAVTGIVFGPFYGVLYALAGSLLSALAGFGFGVWLGRETLQQLLGRRVNSMSRRFARRGIPAMVVIRLLPVAPFTVANVVAGVSHLGLRDYLIGTFLGMAPGIVVTVAFAHNLAEAIRHPSLATIALLAGMGVLLIGMALGLQKLLSPQPASAR</sequence>
<dbReference type="InterPro" id="IPR025202">
    <property type="entry name" value="PLD-like_dom"/>
</dbReference>